<dbReference type="Proteomes" id="UP001283361">
    <property type="component" value="Unassembled WGS sequence"/>
</dbReference>
<gene>
    <name evidence="2" type="ORF">RRG08_007637</name>
</gene>
<comment type="caution">
    <text evidence="2">The sequence shown here is derived from an EMBL/GenBank/DDBJ whole genome shotgun (WGS) entry which is preliminary data.</text>
</comment>
<protein>
    <submittedName>
        <fullName evidence="2">Uncharacterized protein</fullName>
    </submittedName>
</protein>
<name>A0AAE1CRY7_9GAST</name>
<proteinExistence type="predicted"/>
<feature type="compositionally biased region" description="Basic and acidic residues" evidence="1">
    <location>
        <begin position="7"/>
        <end position="21"/>
    </location>
</feature>
<evidence type="ECO:0000313" key="3">
    <source>
        <dbReference type="Proteomes" id="UP001283361"/>
    </source>
</evidence>
<organism evidence="2 3">
    <name type="scientific">Elysia crispata</name>
    <name type="common">lettuce slug</name>
    <dbReference type="NCBI Taxonomy" id="231223"/>
    <lineage>
        <taxon>Eukaryota</taxon>
        <taxon>Metazoa</taxon>
        <taxon>Spiralia</taxon>
        <taxon>Lophotrochozoa</taxon>
        <taxon>Mollusca</taxon>
        <taxon>Gastropoda</taxon>
        <taxon>Heterobranchia</taxon>
        <taxon>Euthyneura</taxon>
        <taxon>Panpulmonata</taxon>
        <taxon>Sacoglossa</taxon>
        <taxon>Placobranchoidea</taxon>
        <taxon>Plakobranchidae</taxon>
        <taxon>Elysia</taxon>
    </lineage>
</organism>
<sequence length="122" mass="13835">MYQARSSRGETSGDRGKEHPLGESTKTLHCWGKSNDQEYPEGVTYDSPDVLHGHDMSMGQFIYVTRLELIGVSELRHQFETALAFFELDASLCSNSFCNDDKKILTCYIISRLVAIWSLQPQ</sequence>
<dbReference type="AlphaFoldDB" id="A0AAE1CRY7"/>
<dbReference type="EMBL" id="JAWDGP010006995">
    <property type="protein sequence ID" value="KAK3731558.1"/>
    <property type="molecule type" value="Genomic_DNA"/>
</dbReference>
<accession>A0AAE1CRY7</accession>
<feature type="region of interest" description="Disordered" evidence="1">
    <location>
        <begin position="1"/>
        <end position="33"/>
    </location>
</feature>
<evidence type="ECO:0000313" key="2">
    <source>
        <dbReference type="EMBL" id="KAK3731558.1"/>
    </source>
</evidence>
<keyword evidence="3" id="KW-1185">Reference proteome</keyword>
<evidence type="ECO:0000256" key="1">
    <source>
        <dbReference type="SAM" id="MobiDB-lite"/>
    </source>
</evidence>
<reference evidence="2" key="1">
    <citation type="journal article" date="2023" name="G3 (Bethesda)">
        <title>A reference genome for the long-term kleptoplast-retaining sea slug Elysia crispata morphotype clarki.</title>
        <authorList>
            <person name="Eastman K.E."/>
            <person name="Pendleton A.L."/>
            <person name="Shaikh M.A."/>
            <person name="Suttiyut T."/>
            <person name="Ogas R."/>
            <person name="Tomko P."/>
            <person name="Gavelis G."/>
            <person name="Widhalm J.R."/>
            <person name="Wisecaver J.H."/>
        </authorList>
    </citation>
    <scope>NUCLEOTIDE SEQUENCE</scope>
    <source>
        <strain evidence="2">ECLA1</strain>
    </source>
</reference>